<organism evidence="2 3">
    <name type="scientific">Thalassorhabdus alkalitolerans</name>
    <dbReference type="NCBI Taxonomy" id="2282697"/>
    <lineage>
        <taxon>Bacteria</taxon>
        <taxon>Bacillati</taxon>
        <taxon>Bacillota</taxon>
        <taxon>Bacilli</taxon>
        <taxon>Bacillales</taxon>
        <taxon>Bacillaceae</taxon>
        <taxon>Thalassorhabdus</taxon>
    </lineage>
</organism>
<dbReference type="RefSeq" id="WP_385943768.1">
    <property type="nucleotide sequence ID" value="NZ_JBHSPG010000023.1"/>
</dbReference>
<sequence>MIKREKGRRQGGFSAGRVQDGRKVYKANQLPAFYARRAKSLNCTRREIRSCHWIGRKNDQNKNTASFRLLCFLFSKIIENLLYIVITIYCIMGIKTQ</sequence>
<keyword evidence="1" id="KW-0472">Membrane</keyword>
<evidence type="ECO:0000313" key="2">
    <source>
        <dbReference type="EMBL" id="MFC5711730.1"/>
    </source>
</evidence>
<dbReference type="Proteomes" id="UP001596142">
    <property type="component" value="Unassembled WGS sequence"/>
</dbReference>
<name>A0ABW0YH27_9BACI</name>
<keyword evidence="3" id="KW-1185">Reference proteome</keyword>
<evidence type="ECO:0000256" key="1">
    <source>
        <dbReference type="SAM" id="Phobius"/>
    </source>
</evidence>
<keyword evidence="1" id="KW-0812">Transmembrane</keyword>
<feature type="transmembrane region" description="Helical" evidence="1">
    <location>
        <begin position="69"/>
        <end position="94"/>
    </location>
</feature>
<evidence type="ECO:0000313" key="3">
    <source>
        <dbReference type="Proteomes" id="UP001596142"/>
    </source>
</evidence>
<gene>
    <name evidence="2" type="ORF">ACFPU1_02940</name>
</gene>
<accession>A0ABW0YH27</accession>
<proteinExistence type="predicted"/>
<dbReference type="EMBL" id="JBHSOZ010000003">
    <property type="protein sequence ID" value="MFC5711730.1"/>
    <property type="molecule type" value="Genomic_DNA"/>
</dbReference>
<reference evidence="3" key="1">
    <citation type="journal article" date="2019" name="Int. J. Syst. Evol. Microbiol.">
        <title>The Global Catalogue of Microorganisms (GCM) 10K type strain sequencing project: providing services to taxonomists for standard genome sequencing and annotation.</title>
        <authorList>
            <consortium name="The Broad Institute Genomics Platform"/>
            <consortium name="The Broad Institute Genome Sequencing Center for Infectious Disease"/>
            <person name="Wu L."/>
            <person name="Ma J."/>
        </authorList>
    </citation>
    <scope>NUCLEOTIDE SEQUENCE [LARGE SCALE GENOMIC DNA]</scope>
    <source>
        <strain evidence="3">CECT 7184</strain>
    </source>
</reference>
<comment type="caution">
    <text evidence="2">The sequence shown here is derived from an EMBL/GenBank/DDBJ whole genome shotgun (WGS) entry which is preliminary data.</text>
</comment>
<keyword evidence="1" id="KW-1133">Transmembrane helix</keyword>
<protein>
    <submittedName>
        <fullName evidence="2">Uncharacterized protein</fullName>
    </submittedName>
</protein>